<proteinExistence type="predicted"/>
<evidence type="ECO:0000313" key="2">
    <source>
        <dbReference type="EMBL" id="KIK62444.1"/>
    </source>
</evidence>
<dbReference type="Proteomes" id="UP000053593">
    <property type="component" value="Unassembled WGS sequence"/>
</dbReference>
<name>A0A0D0CIE4_9AGAR</name>
<evidence type="ECO:0000256" key="1">
    <source>
        <dbReference type="SAM" id="MobiDB-lite"/>
    </source>
</evidence>
<accession>A0A0D0CIE4</accession>
<evidence type="ECO:0000313" key="3">
    <source>
        <dbReference type="Proteomes" id="UP000053593"/>
    </source>
</evidence>
<feature type="compositionally biased region" description="Polar residues" evidence="1">
    <location>
        <begin position="1"/>
        <end position="12"/>
    </location>
</feature>
<dbReference type="EMBL" id="KN834767">
    <property type="protein sequence ID" value="KIK62444.1"/>
    <property type="molecule type" value="Genomic_DNA"/>
</dbReference>
<dbReference type="HOGENOM" id="CLU_959943_0_0_1"/>
<gene>
    <name evidence="2" type="ORF">GYMLUDRAFT_41885</name>
</gene>
<reference evidence="2 3" key="1">
    <citation type="submission" date="2014-04" db="EMBL/GenBank/DDBJ databases">
        <title>Evolutionary Origins and Diversification of the Mycorrhizal Mutualists.</title>
        <authorList>
            <consortium name="DOE Joint Genome Institute"/>
            <consortium name="Mycorrhizal Genomics Consortium"/>
            <person name="Kohler A."/>
            <person name="Kuo A."/>
            <person name="Nagy L.G."/>
            <person name="Floudas D."/>
            <person name="Copeland A."/>
            <person name="Barry K.W."/>
            <person name="Cichocki N."/>
            <person name="Veneault-Fourrey C."/>
            <person name="LaButti K."/>
            <person name="Lindquist E.A."/>
            <person name="Lipzen A."/>
            <person name="Lundell T."/>
            <person name="Morin E."/>
            <person name="Murat C."/>
            <person name="Riley R."/>
            <person name="Ohm R."/>
            <person name="Sun H."/>
            <person name="Tunlid A."/>
            <person name="Henrissat B."/>
            <person name="Grigoriev I.V."/>
            <person name="Hibbett D.S."/>
            <person name="Martin F."/>
        </authorList>
    </citation>
    <scope>NUCLEOTIDE SEQUENCE [LARGE SCALE GENOMIC DNA]</scope>
    <source>
        <strain evidence="2 3">FD-317 M1</strain>
    </source>
</reference>
<dbReference type="AlphaFoldDB" id="A0A0D0CIE4"/>
<organism evidence="2 3">
    <name type="scientific">Collybiopsis luxurians FD-317 M1</name>
    <dbReference type="NCBI Taxonomy" id="944289"/>
    <lineage>
        <taxon>Eukaryota</taxon>
        <taxon>Fungi</taxon>
        <taxon>Dikarya</taxon>
        <taxon>Basidiomycota</taxon>
        <taxon>Agaricomycotina</taxon>
        <taxon>Agaricomycetes</taxon>
        <taxon>Agaricomycetidae</taxon>
        <taxon>Agaricales</taxon>
        <taxon>Marasmiineae</taxon>
        <taxon>Omphalotaceae</taxon>
        <taxon>Collybiopsis</taxon>
        <taxon>Collybiopsis luxurians</taxon>
    </lineage>
</organism>
<sequence length="290" mass="32494">MTQQTLHDTPLNSKRGDREMQELGTRYPRSSGKRCSHTLTPLLSMTTSTSTTAELFLLPCLSGETVPSSPEHSHIDKSHASLTPKTLLQDRHNFESRGRSKPAVLNCIGPPTALPPEVQEAACPSNANFVAPRMLELERQILELRRCGLELEGKLLALKLMGGTLAGMKKQREEKDVATEADTKVVQFEAHASRSGDRKGFTEIQSAPCQAELNLDAIEELQPWLGRSTPEDGQNRGLQPVRSDNWQVELTRMINLHLGAERKADRVKLKSLVNRLRKEKMQRECSCRRR</sequence>
<keyword evidence="3" id="KW-1185">Reference proteome</keyword>
<protein>
    <submittedName>
        <fullName evidence="2">Uncharacterized protein</fullName>
    </submittedName>
</protein>
<feature type="region of interest" description="Disordered" evidence="1">
    <location>
        <begin position="1"/>
        <end position="20"/>
    </location>
</feature>